<organism evidence="2 3">
    <name type="scientific">Phtheirospermum japonicum</name>
    <dbReference type="NCBI Taxonomy" id="374723"/>
    <lineage>
        <taxon>Eukaryota</taxon>
        <taxon>Viridiplantae</taxon>
        <taxon>Streptophyta</taxon>
        <taxon>Embryophyta</taxon>
        <taxon>Tracheophyta</taxon>
        <taxon>Spermatophyta</taxon>
        <taxon>Magnoliopsida</taxon>
        <taxon>eudicotyledons</taxon>
        <taxon>Gunneridae</taxon>
        <taxon>Pentapetalae</taxon>
        <taxon>asterids</taxon>
        <taxon>lamiids</taxon>
        <taxon>Lamiales</taxon>
        <taxon>Orobanchaceae</taxon>
        <taxon>Orobanchaceae incertae sedis</taxon>
        <taxon>Phtheirospermum</taxon>
    </lineage>
</organism>
<keyword evidence="2" id="KW-0378">Hydrolase</keyword>
<protein>
    <submittedName>
        <fullName evidence="2">Ubiquitin carboxyl-terminal hydrolase 12</fullName>
    </submittedName>
</protein>
<reference evidence="2" key="1">
    <citation type="submission" date="2020-07" db="EMBL/GenBank/DDBJ databases">
        <title>Ethylene signaling mediates host invasion by parasitic plants.</title>
        <authorList>
            <person name="Yoshida S."/>
        </authorList>
    </citation>
    <scope>NUCLEOTIDE SEQUENCE</scope>
    <source>
        <strain evidence="2">Okayama</strain>
    </source>
</reference>
<name>A0A830CYM8_9LAMI</name>
<dbReference type="EMBL" id="BMAC01000765">
    <property type="protein sequence ID" value="GFQ02679.1"/>
    <property type="molecule type" value="Genomic_DNA"/>
</dbReference>
<feature type="domain" description="MATH" evidence="1">
    <location>
        <begin position="8"/>
        <end position="141"/>
    </location>
</feature>
<accession>A0A830CYM8</accession>
<dbReference type="InterPro" id="IPR008974">
    <property type="entry name" value="TRAF-like"/>
</dbReference>
<dbReference type="InterPro" id="IPR002083">
    <property type="entry name" value="MATH/TRAF_dom"/>
</dbReference>
<dbReference type="PANTHER" id="PTHR46162:SF20">
    <property type="entry name" value="UBIQUITIN CARBOXYL-TERMINAL HYDROLASE 7-LIKE ISOFORM X1"/>
    <property type="match status" value="1"/>
</dbReference>
<dbReference type="CDD" id="cd00121">
    <property type="entry name" value="MATH"/>
    <property type="match status" value="2"/>
</dbReference>
<evidence type="ECO:0000313" key="2">
    <source>
        <dbReference type="EMBL" id="GFQ02679.1"/>
    </source>
</evidence>
<evidence type="ECO:0000259" key="1">
    <source>
        <dbReference type="PROSITE" id="PS50144"/>
    </source>
</evidence>
<feature type="domain" description="MATH" evidence="1">
    <location>
        <begin position="163"/>
        <end position="291"/>
    </location>
</feature>
<dbReference type="SMART" id="SM00061">
    <property type="entry name" value="MATH"/>
    <property type="match status" value="2"/>
</dbReference>
<keyword evidence="3" id="KW-1185">Reference proteome</keyword>
<dbReference type="PANTHER" id="PTHR46162">
    <property type="entry name" value="TRAF-LIKE FAMILY PROTEIN"/>
    <property type="match status" value="1"/>
</dbReference>
<dbReference type="Proteomes" id="UP000653305">
    <property type="component" value="Unassembled WGS sequence"/>
</dbReference>
<dbReference type="AlphaFoldDB" id="A0A830CYM8"/>
<dbReference type="OrthoDB" id="1510855at2759"/>
<dbReference type="SUPFAM" id="SSF49599">
    <property type="entry name" value="TRAF domain-like"/>
    <property type="match status" value="2"/>
</dbReference>
<dbReference type="PROSITE" id="PS50144">
    <property type="entry name" value="MATH"/>
    <property type="match status" value="2"/>
</dbReference>
<evidence type="ECO:0000313" key="3">
    <source>
        <dbReference type="Proteomes" id="UP000653305"/>
    </source>
</evidence>
<dbReference type="Pfam" id="PF22486">
    <property type="entry name" value="MATH_2"/>
    <property type="match status" value="2"/>
</dbReference>
<dbReference type="GO" id="GO:0016787">
    <property type="term" value="F:hydrolase activity"/>
    <property type="evidence" value="ECO:0007669"/>
    <property type="project" value="UniProtKB-KW"/>
</dbReference>
<sequence>METRDASPAHILVKIESFSLLPKCGINDKYETNEFSSGNYKWRLRIYPNGHGIGKDEKHVSVYLAISDTDSLPANWEVNAIFSICIFNQASGKYLYTLGQTRRFFAMKTEWGFTKFISKKALSDLSNGYIVDDNCIFGAEVFVNECKAATVTECLSLKNVTVPYKRDWKISNFSKLEDVWHSEEFTAGDHKWKVNLYPNGNGDEIGRSLSVFLVYVCPVNNKAPGERVKASFTICIKNQLASAKHHKKTTYSWFSASILNWGWCSFLSLADLNDPNGGFIVNDSCHLEVEISVHAVAQ</sequence>
<proteinExistence type="predicted"/>
<gene>
    <name evidence="2" type="ORF">PHJA_002411800</name>
</gene>
<dbReference type="Gene3D" id="2.60.210.10">
    <property type="entry name" value="Apoptosis, Tumor Necrosis Factor Receptor Associated Protein 2, Chain A"/>
    <property type="match status" value="2"/>
</dbReference>
<comment type="caution">
    <text evidence="2">The sequence shown here is derived from an EMBL/GenBank/DDBJ whole genome shotgun (WGS) entry which is preliminary data.</text>
</comment>